<protein>
    <submittedName>
        <fullName evidence="1">Uncharacterized protein</fullName>
    </submittedName>
</protein>
<reference evidence="1" key="1">
    <citation type="submission" date="2021-01" db="EMBL/GenBank/DDBJ databases">
        <authorList>
            <person name="Corre E."/>
            <person name="Pelletier E."/>
            <person name="Niang G."/>
            <person name="Scheremetjew M."/>
            <person name="Finn R."/>
            <person name="Kale V."/>
            <person name="Holt S."/>
            <person name="Cochrane G."/>
            <person name="Meng A."/>
            <person name="Brown T."/>
            <person name="Cohen L."/>
        </authorList>
    </citation>
    <scope>NUCLEOTIDE SEQUENCE</scope>
    <source>
        <strain evidence="1">CCMP1510</strain>
    </source>
</reference>
<dbReference type="AlphaFoldDB" id="A0A7S3NKZ5"/>
<dbReference type="EMBL" id="HBIJ01023533">
    <property type="protein sequence ID" value="CAE0374757.1"/>
    <property type="molecule type" value="Transcribed_RNA"/>
</dbReference>
<organism evidence="1">
    <name type="scientific">Aureoumbra lagunensis</name>
    <dbReference type="NCBI Taxonomy" id="44058"/>
    <lineage>
        <taxon>Eukaryota</taxon>
        <taxon>Sar</taxon>
        <taxon>Stramenopiles</taxon>
        <taxon>Ochrophyta</taxon>
        <taxon>Pelagophyceae</taxon>
        <taxon>Pelagomonadales</taxon>
        <taxon>Aureoumbra</taxon>
    </lineage>
</organism>
<accession>A0A7S3NKZ5</accession>
<name>A0A7S3NKZ5_9STRA</name>
<gene>
    <name evidence="1" type="ORF">ALAG00032_LOCUS15561</name>
</gene>
<sequence>MNALCGGLENRPFREMNIESEGHNEGMLLLTPEENKLLRILFIGLNKTQNEVEIFETCLDESNIRDIERHSEINIDDKEYFSQLLAASFKANPKLDISGNLICDLRIPDVDNVNVRIQLKKQSTSSLSTLIFLDLRTHLLPEKLDNDHNTTKKRSFVESVIPLNSLPKALHARRRKRLPLV</sequence>
<evidence type="ECO:0000313" key="1">
    <source>
        <dbReference type="EMBL" id="CAE0374757.1"/>
    </source>
</evidence>
<proteinExistence type="predicted"/>